<dbReference type="GO" id="GO:0032259">
    <property type="term" value="P:methylation"/>
    <property type="evidence" value="ECO:0007669"/>
    <property type="project" value="UniProtKB-KW"/>
</dbReference>
<keyword evidence="3 5" id="KW-0808">Transferase</keyword>
<dbReference type="CDD" id="cd02440">
    <property type="entry name" value="AdoMet_MTases"/>
    <property type="match status" value="1"/>
</dbReference>
<accession>A0A4R3RBM8</accession>
<sequence>MGFLALEAKMNTAFKRSDNWGVFNERVATDFQIRPGYAREALSVLDAELYQTGGSARVADIGAGTGIFTRQIAELVTNAKCVVGIEPSDEMRRVAAKQPCARPVEYIPGSAEDLPYPALPYDLVTAAMAAHRFNRPLFFDAIPKILRVGGVVAFVDNLPRQNASRLHDAYLTLQETYVPDFRRGMNTNGETGGYFFLDLAGEMERHGAFKDVRQFQWDNDYYLDEETFRTFANSSTISLRIIEKIGKSEFSQRIKNIFLEANKNDSNMKLTYATKLVIGRLR</sequence>
<dbReference type="RefSeq" id="WP_132553360.1">
    <property type="nucleotide sequence ID" value="NZ_SMBK01000018.1"/>
</dbReference>
<protein>
    <submittedName>
        <fullName evidence="5">Methyltransferase family protein</fullName>
    </submittedName>
</protein>
<dbReference type="PANTHER" id="PTHR44942:SF4">
    <property type="entry name" value="METHYLTRANSFERASE TYPE 11 DOMAIN-CONTAINING PROTEIN"/>
    <property type="match status" value="1"/>
</dbReference>
<comment type="similarity">
    <text evidence="1">Belongs to the methyltransferase superfamily.</text>
</comment>
<keyword evidence="2 5" id="KW-0489">Methyltransferase</keyword>
<comment type="caution">
    <text evidence="5">The sequence shown here is derived from an EMBL/GenBank/DDBJ whole genome shotgun (WGS) entry which is preliminary data.</text>
</comment>
<feature type="domain" description="Methyltransferase type 11" evidence="4">
    <location>
        <begin position="60"/>
        <end position="154"/>
    </location>
</feature>
<proteinExistence type="inferred from homology"/>
<dbReference type="GO" id="GO:0008757">
    <property type="term" value="F:S-adenosylmethionine-dependent methyltransferase activity"/>
    <property type="evidence" value="ECO:0007669"/>
    <property type="project" value="InterPro"/>
</dbReference>
<reference evidence="5 6" key="1">
    <citation type="submission" date="2019-03" db="EMBL/GenBank/DDBJ databases">
        <title>Genomic Encyclopedia of Type Strains, Phase IV (KMG-V): Genome sequencing to study the core and pangenomes of soil and plant-associated prokaryotes.</title>
        <authorList>
            <person name="Whitman W."/>
        </authorList>
    </citation>
    <scope>NUCLEOTIDE SEQUENCE [LARGE SCALE GENOMIC DNA]</scope>
    <source>
        <strain evidence="5 6">IE4868</strain>
    </source>
</reference>
<evidence type="ECO:0000259" key="4">
    <source>
        <dbReference type="Pfam" id="PF08241"/>
    </source>
</evidence>
<dbReference type="InterPro" id="IPR051052">
    <property type="entry name" value="Diverse_substrate_MTase"/>
</dbReference>
<dbReference type="InterPro" id="IPR013216">
    <property type="entry name" value="Methyltransf_11"/>
</dbReference>
<gene>
    <name evidence="5" type="ORF">EV129_11852</name>
</gene>
<dbReference type="Proteomes" id="UP000295507">
    <property type="component" value="Unassembled WGS sequence"/>
</dbReference>
<name>A0A4R3RBM8_9HYPH</name>
<dbReference type="InterPro" id="IPR029063">
    <property type="entry name" value="SAM-dependent_MTases_sf"/>
</dbReference>
<evidence type="ECO:0000256" key="3">
    <source>
        <dbReference type="ARBA" id="ARBA00022679"/>
    </source>
</evidence>
<dbReference type="PANTHER" id="PTHR44942">
    <property type="entry name" value="METHYLTRANSF_11 DOMAIN-CONTAINING PROTEIN"/>
    <property type="match status" value="1"/>
</dbReference>
<evidence type="ECO:0000256" key="1">
    <source>
        <dbReference type="ARBA" id="ARBA00008361"/>
    </source>
</evidence>
<organism evidence="5 6">
    <name type="scientific">Rhizobium azibense</name>
    <dbReference type="NCBI Taxonomy" id="1136135"/>
    <lineage>
        <taxon>Bacteria</taxon>
        <taxon>Pseudomonadati</taxon>
        <taxon>Pseudomonadota</taxon>
        <taxon>Alphaproteobacteria</taxon>
        <taxon>Hyphomicrobiales</taxon>
        <taxon>Rhizobiaceae</taxon>
        <taxon>Rhizobium/Agrobacterium group</taxon>
        <taxon>Rhizobium</taxon>
    </lineage>
</organism>
<dbReference type="Gene3D" id="3.40.50.150">
    <property type="entry name" value="Vaccinia Virus protein VP39"/>
    <property type="match status" value="1"/>
</dbReference>
<evidence type="ECO:0000313" key="5">
    <source>
        <dbReference type="EMBL" id="TCU32830.1"/>
    </source>
</evidence>
<evidence type="ECO:0000313" key="6">
    <source>
        <dbReference type="Proteomes" id="UP000295507"/>
    </source>
</evidence>
<dbReference type="SUPFAM" id="SSF53335">
    <property type="entry name" value="S-adenosyl-L-methionine-dependent methyltransferases"/>
    <property type="match status" value="1"/>
</dbReference>
<dbReference type="EMBL" id="SMBK01000018">
    <property type="protein sequence ID" value="TCU32830.1"/>
    <property type="molecule type" value="Genomic_DNA"/>
</dbReference>
<evidence type="ECO:0000256" key="2">
    <source>
        <dbReference type="ARBA" id="ARBA00022603"/>
    </source>
</evidence>
<dbReference type="AlphaFoldDB" id="A0A4R3RBM8"/>
<dbReference type="Pfam" id="PF08241">
    <property type="entry name" value="Methyltransf_11"/>
    <property type="match status" value="1"/>
</dbReference>